<name>A0A4R6LHN8_9FIRM</name>
<dbReference type="AlphaFoldDB" id="A0A4R6LHN8"/>
<dbReference type="GO" id="GO:0051301">
    <property type="term" value="P:cell division"/>
    <property type="evidence" value="ECO:0007669"/>
    <property type="project" value="UniProtKB-KW"/>
</dbReference>
<comment type="subcellular location">
    <subcellularLocation>
        <location evidence="10">Cell membrane</location>
        <topology evidence="10">Peripheral membrane protein</topology>
        <orientation evidence="10">Cytoplasmic side</orientation>
    </subcellularLocation>
</comment>
<keyword evidence="3 10" id="KW-0328">Glycosyltransferase</keyword>
<accession>A0A4R6LHN8</accession>
<evidence type="ECO:0000256" key="3">
    <source>
        <dbReference type="ARBA" id="ARBA00022676"/>
    </source>
</evidence>
<keyword evidence="8 10" id="KW-0131">Cell cycle</keyword>
<keyword evidence="2 10" id="KW-0132">Cell division</keyword>
<feature type="domain" description="Glycosyltransferase family 28 N-terminal" evidence="11">
    <location>
        <begin position="4"/>
        <end position="139"/>
    </location>
</feature>
<dbReference type="UniPathway" id="UPA00219"/>
<evidence type="ECO:0000256" key="6">
    <source>
        <dbReference type="ARBA" id="ARBA00022984"/>
    </source>
</evidence>
<feature type="binding site" evidence="10">
    <location>
        <position position="195"/>
    </location>
    <ligand>
        <name>UDP-N-acetyl-alpha-D-glucosamine</name>
        <dbReference type="ChEBI" id="CHEBI:57705"/>
    </ligand>
</feature>
<dbReference type="InterPro" id="IPR007235">
    <property type="entry name" value="Glyco_trans_28_C"/>
</dbReference>
<feature type="binding site" evidence="10">
    <location>
        <begin position="10"/>
        <end position="12"/>
    </location>
    <ligand>
        <name>UDP-N-acetyl-alpha-D-glucosamine</name>
        <dbReference type="ChEBI" id="CHEBI:57705"/>
    </ligand>
</feature>
<keyword evidence="6 10" id="KW-0573">Peptidoglycan synthesis</keyword>
<feature type="domain" description="Glycosyl transferase family 28 C-terminal" evidence="12">
    <location>
        <begin position="188"/>
        <end position="353"/>
    </location>
</feature>
<evidence type="ECO:0000256" key="10">
    <source>
        <dbReference type="HAMAP-Rule" id="MF_00033"/>
    </source>
</evidence>
<dbReference type="Proteomes" id="UP000295064">
    <property type="component" value="Unassembled WGS sequence"/>
</dbReference>
<keyword evidence="4 10" id="KW-0808">Transferase</keyword>
<dbReference type="GO" id="GO:0009252">
    <property type="term" value="P:peptidoglycan biosynthetic process"/>
    <property type="evidence" value="ECO:0007669"/>
    <property type="project" value="UniProtKB-UniRule"/>
</dbReference>
<keyword evidence="5 10" id="KW-0133">Cell shape</keyword>
<dbReference type="EC" id="2.4.1.227" evidence="10"/>
<comment type="function">
    <text evidence="10">Cell wall formation. Catalyzes the transfer of a GlcNAc subunit on undecaprenyl-pyrophosphoryl-MurNAc-pentapeptide (lipid intermediate I) to form undecaprenyl-pyrophosphoryl-MurNAc-(pentapeptide)GlcNAc (lipid intermediate II).</text>
</comment>
<proteinExistence type="inferred from homology"/>
<evidence type="ECO:0000256" key="9">
    <source>
        <dbReference type="ARBA" id="ARBA00023316"/>
    </source>
</evidence>
<evidence type="ECO:0000256" key="1">
    <source>
        <dbReference type="ARBA" id="ARBA00022475"/>
    </source>
</evidence>
<comment type="catalytic activity">
    <reaction evidence="10">
        <text>di-trans,octa-cis-undecaprenyl diphospho-N-acetyl-alpha-D-muramoyl-L-alanyl-D-glutamyl-meso-2,6-diaminopimeloyl-D-alanyl-D-alanine + UDP-N-acetyl-alpha-D-glucosamine = di-trans,octa-cis-undecaprenyl diphospho-[N-acetyl-alpha-D-glucosaminyl-(1-&gt;4)]-N-acetyl-alpha-D-muramoyl-L-alanyl-D-glutamyl-meso-2,6-diaminopimeloyl-D-alanyl-D-alanine + UDP + H(+)</text>
        <dbReference type="Rhea" id="RHEA:31227"/>
        <dbReference type="ChEBI" id="CHEBI:15378"/>
        <dbReference type="ChEBI" id="CHEBI:57705"/>
        <dbReference type="ChEBI" id="CHEBI:58223"/>
        <dbReference type="ChEBI" id="CHEBI:61387"/>
        <dbReference type="ChEBI" id="CHEBI:61388"/>
        <dbReference type="EC" id="2.4.1.227"/>
    </reaction>
</comment>
<sequence length="366" mass="40376">MKAVITGGGTGGHIYPALAVAEELKKRGWEILYLGSDHRMEAEIVPKAGFDFKKLSVRPLPRKISTKIFSSLFFNTKAFFKALKLIRDFETDFVIGTGGFVAGPVVLAGSLLRKNTIIHEQNAYPGITNKLLAQVVDKVCLNFSEAADYLNVNEDKIEITGNPVRAQIMNVEKAQAYRELHLDPDLKTILITGGSLGAEVINQNVIKLYKYAVQNNIQILHLSGKDNYNQLLTRLKSSNLDLENPLLKVIDYLDEMEYALAVADLIIARAGATGLAEITSCAKPSILIPFAAAAENHQLFNARTLQNNRAAVVIEEADLNEKLLLKKVRMIIENEKKLKSMSAAAESMSQKDSLSNIIRVIEKLGL</sequence>
<reference evidence="13 14" key="1">
    <citation type="submission" date="2019-03" db="EMBL/GenBank/DDBJ databases">
        <title>Subsurface microbial communities from deep shales in Ohio and West Virginia, USA.</title>
        <authorList>
            <person name="Wrighton K."/>
        </authorList>
    </citation>
    <scope>NUCLEOTIDE SEQUENCE [LARGE SCALE GENOMIC DNA]</scope>
    <source>
        <strain evidence="13 14">MA284_T2</strain>
    </source>
</reference>
<dbReference type="CDD" id="cd03785">
    <property type="entry name" value="GT28_MurG"/>
    <property type="match status" value="1"/>
</dbReference>
<dbReference type="PANTHER" id="PTHR21015">
    <property type="entry name" value="UDP-N-ACETYLGLUCOSAMINE--N-ACETYLMURAMYL-(PENTAPEPTIDE) PYROPHOSPHORYL-UNDECAPRENOL N-ACETYLGLUCOSAMINE TRANSFERASE 1"/>
    <property type="match status" value="1"/>
</dbReference>
<dbReference type="GO" id="GO:0051991">
    <property type="term" value="F:UDP-N-acetyl-D-glucosamine:N-acetylmuramoyl-L-alanyl-D-glutamyl-meso-2,6-diaminopimelyl-D-alanyl-D-alanine-diphosphoundecaprenol 4-beta-N-acetylglucosaminlytransferase activity"/>
    <property type="evidence" value="ECO:0007669"/>
    <property type="project" value="RHEA"/>
</dbReference>
<evidence type="ECO:0000256" key="5">
    <source>
        <dbReference type="ARBA" id="ARBA00022960"/>
    </source>
</evidence>
<dbReference type="GO" id="GO:0050511">
    <property type="term" value="F:undecaprenyldiphospho-muramoylpentapeptide beta-N-acetylglucosaminyltransferase activity"/>
    <property type="evidence" value="ECO:0007669"/>
    <property type="project" value="UniProtKB-UniRule"/>
</dbReference>
<dbReference type="GO" id="GO:0008360">
    <property type="term" value="P:regulation of cell shape"/>
    <property type="evidence" value="ECO:0007669"/>
    <property type="project" value="UniProtKB-KW"/>
</dbReference>
<dbReference type="GO" id="GO:0005975">
    <property type="term" value="P:carbohydrate metabolic process"/>
    <property type="evidence" value="ECO:0007669"/>
    <property type="project" value="InterPro"/>
</dbReference>
<evidence type="ECO:0000256" key="8">
    <source>
        <dbReference type="ARBA" id="ARBA00023306"/>
    </source>
</evidence>
<comment type="caution">
    <text evidence="13">The sequence shown here is derived from an EMBL/GenBank/DDBJ whole genome shotgun (WGS) entry which is preliminary data.</text>
</comment>
<dbReference type="InterPro" id="IPR006009">
    <property type="entry name" value="GlcNAc_MurG"/>
</dbReference>
<comment type="similarity">
    <text evidence="10">Belongs to the glycosyltransferase 28 family. MurG subfamily.</text>
</comment>
<gene>
    <name evidence="10" type="primary">murG</name>
    <name evidence="13" type="ORF">DFR79_12417</name>
</gene>
<evidence type="ECO:0000313" key="13">
    <source>
        <dbReference type="EMBL" id="TDO83434.1"/>
    </source>
</evidence>
<dbReference type="GO" id="GO:0071555">
    <property type="term" value="P:cell wall organization"/>
    <property type="evidence" value="ECO:0007669"/>
    <property type="project" value="UniProtKB-KW"/>
</dbReference>
<keyword evidence="1 10" id="KW-1003">Cell membrane</keyword>
<feature type="binding site" evidence="10">
    <location>
        <position position="298"/>
    </location>
    <ligand>
        <name>UDP-N-acetyl-alpha-D-glucosamine</name>
        <dbReference type="ChEBI" id="CHEBI:57705"/>
    </ligand>
</feature>
<dbReference type="HAMAP" id="MF_00033">
    <property type="entry name" value="MurG"/>
    <property type="match status" value="1"/>
</dbReference>
<dbReference type="Pfam" id="PF03033">
    <property type="entry name" value="Glyco_transf_28"/>
    <property type="match status" value="1"/>
</dbReference>
<dbReference type="EMBL" id="SNWX01000024">
    <property type="protein sequence ID" value="TDO83434.1"/>
    <property type="molecule type" value="Genomic_DNA"/>
</dbReference>
<dbReference type="PANTHER" id="PTHR21015:SF22">
    <property type="entry name" value="GLYCOSYLTRANSFERASE"/>
    <property type="match status" value="1"/>
</dbReference>
<comment type="pathway">
    <text evidence="10">Cell wall biogenesis; peptidoglycan biosynthesis.</text>
</comment>
<evidence type="ECO:0000259" key="12">
    <source>
        <dbReference type="Pfam" id="PF04101"/>
    </source>
</evidence>
<dbReference type="SUPFAM" id="SSF53756">
    <property type="entry name" value="UDP-Glycosyltransferase/glycogen phosphorylase"/>
    <property type="match status" value="1"/>
</dbReference>
<dbReference type="NCBIfam" id="TIGR01133">
    <property type="entry name" value="murG"/>
    <property type="match status" value="1"/>
</dbReference>
<evidence type="ECO:0000256" key="4">
    <source>
        <dbReference type="ARBA" id="ARBA00022679"/>
    </source>
</evidence>
<evidence type="ECO:0000256" key="2">
    <source>
        <dbReference type="ARBA" id="ARBA00022618"/>
    </source>
</evidence>
<feature type="binding site" evidence="10">
    <location>
        <position position="122"/>
    </location>
    <ligand>
        <name>UDP-N-acetyl-alpha-D-glucosamine</name>
        <dbReference type="ChEBI" id="CHEBI:57705"/>
    </ligand>
</feature>
<organism evidence="13 14">
    <name type="scientific">Halanaerobium saccharolyticum</name>
    <dbReference type="NCBI Taxonomy" id="43595"/>
    <lineage>
        <taxon>Bacteria</taxon>
        <taxon>Bacillati</taxon>
        <taxon>Bacillota</taxon>
        <taxon>Clostridia</taxon>
        <taxon>Halanaerobiales</taxon>
        <taxon>Halanaerobiaceae</taxon>
        <taxon>Halanaerobium</taxon>
    </lineage>
</organism>
<dbReference type="Gene3D" id="3.40.50.2000">
    <property type="entry name" value="Glycogen Phosphorylase B"/>
    <property type="match status" value="2"/>
</dbReference>
<dbReference type="RefSeq" id="WP_133515763.1">
    <property type="nucleotide sequence ID" value="NZ_SNWX01000024.1"/>
</dbReference>
<dbReference type="OrthoDB" id="9808936at2"/>
<dbReference type="GO" id="GO:0005886">
    <property type="term" value="C:plasma membrane"/>
    <property type="evidence" value="ECO:0007669"/>
    <property type="project" value="UniProtKB-SubCell"/>
</dbReference>
<keyword evidence="7 10" id="KW-0472">Membrane</keyword>
<evidence type="ECO:0000259" key="11">
    <source>
        <dbReference type="Pfam" id="PF03033"/>
    </source>
</evidence>
<feature type="binding site" evidence="10">
    <location>
        <position position="165"/>
    </location>
    <ligand>
        <name>UDP-N-acetyl-alpha-D-glucosamine</name>
        <dbReference type="ChEBI" id="CHEBI:57705"/>
    </ligand>
</feature>
<evidence type="ECO:0000313" key="14">
    <source>
        <dbReference type="Proteomes" id="UP000295064"/>
    </source>
</evidence>
<dbReference type="InterPro" id="IPR004276">
    <property type="entry name" value="GlycoTrans_28_N"/>
</dbReference>
<comment type="caution">
    <text evidence="10">Lacks conserved residue(s) required for the propagation of feature annotation.</text>
</comment>
<protein>
    <recommendedName>
        <fullName evidence="10">UDP-N-acetylglucosamine--N-acetylmuramyl-(pentapeptide) pyrophosphoryl-undecaprenol N-acetylglucosamine transferase</fullName>
        <ecNumber evidence="10">2.4.1.227</ecNumber>
    </recommendedName>
    <alternativeName>
        <fullName evidence="10">Undecaprenyl-PP-MurNAc-pentapeptide-UDPGlcNAc GlcNAc transferase</fullName>
    </alternativeName>
</protein>
<evidence type="ECO:0000256" key="7">
    <source>
        <dbReference type="ARBA" id="ARBA00023136"/>
    </source>
</evidence>
<dbReference type="Pfam" id="PF04101">
    <property type="entry name" value="Glyco_tran_28_C"/>
    <property type="match status" value="1"/>
</dbReference>
<keyword evidence="9 10" id="KW-0961">Cell wall biogenesis/degradation</keyword>